<organism evidence="1 2">
    <name type="scientific">Meloidogyne enterolobii</name>
    <name type="common">Root-knot nematode worm</name>
    <name type="synonym">Meloidogyne mayaguensis</name>
    <dbReference type="NCBI Taxonomy" id="390850"/>
    <lineage>
        <taxon>Eukaryota</taxon>
        <taxon>Metazoa</taxon>
        <taxon>Ecdysozoa</taxon>
        <taxon>Nematoda</taxon>
        <taxon>Chromadorea</taxon>
        <taxon>Rhabditida</taxon>
        <taxon>Tylenchina</taxon>
        <taxon>Tylenchomorpha</taxon>
        <taxon>Tylenchoidea</taxon>
        <taxon>Meloidogynidae</taxon>
        <taxon>Meloidogyninae</taxon>
        <taxon>Meloidogyne</taxon>
    </lineage>
</organism>
<name>A0ACB1B0F3_MELEN</name>
<evidence type="ECO:0000313" key="2">
    <source>
        <dbReference type="Proteomes" id="UP001497535"/>
    </source>
</evidence>
<sequence length="101" mass="11138">MRCYLSSWLMCRRFWSRLVWVSWRLCSRFWSTGSGPVGYRCRGGCDDGASGTDGGLCDATCPPGCCVEGSGPDWYGFRGGFVDASGSDWHECFGFLVVCSF</sequence>
<dbReference type="Proteomes" id="UP001497535">
    <property type="component" value="Unassembled WGS sequence"/>
</dbReference>
<reference evidence="1" key="1">
    <citation type="submission" date="2023-11" db="EMBL/GenBank/DDBJ databases">
        <authorList>
            <person name="Poullet M."/>
        </authorList>
    </citation>
    <scope>NUCLEOTIDE SEQUENCE</scope>
    <source>
        <strain evidence="1">E1834</strain>
    </source>
</reference>
<protein>
    <submittedName>
        <fullName evidence="1">Uncharacterized protein</fullName>
    </submittedName>
</protein>
<gene>
    <name evidence="1" type="ORF">MENTE1834_LOCUS45468</name>
</gene>
<proteinExistence type="predicted"/>
<evidence type="ECO:0000313" key="1">
    <source>
        <dbReference type="EMBL" id="CAK5114921.1"/>
    </source>
</evidence>
<accession>A0ACB1B0F3</accession>
<comment type="caution">
    <text evidence="1">The sequence shown here is derived from an EMBL/GenBank/DDBJ whole genome shotgun (WGS) entry which is preliminary data.</text>
</comment>
<keyword evidence="2" id="KW-1185">Reference proteome</keyword>
<dbReference type="EMBL" id="CAVMJV010000151">
    <property type="protein sequence ID" value="CAK5114921.1"/>
    <property type="molecule type" value="Genomic_DNA"/>
</dbReference>